<name>A0A401Z4U8_9ACTN</name>
<proteinExistence type="predicted"/>
<keyword evidence="2" id="KW-1185">Reference proteome</keyword>
<keyword evidence="1" id="KW-0378">Hydrolase</keyword>
<dbReference type="OrthoDB" id="4315859at2"/>
<evidence type="ECO:0000313" key="1">
    <source>
        <dbReference type="EMBL" id="GCE01858.1"/>
    </source>
</evidence>
<protein>
    <submittedName>
        <fullName evidence="1">Helicase</fullName>
    </submittedName>
</protein>
<sequence>MTGVDGGGAVAVREVVVPGLETAYRGVGIGRWVERRVAGWARLNPAQREALLAVGVAAPTAGAVAERPGVSGGPRAGRSRDEAFAVGLAAAGVFFAREGHLEVPRGHVEAVDVPGVAGSRRCDWGCGSPTPGPAAGS</sequence>
<keyword evidence="1" id="KW-0547">Nucleotide-binding</keyword>
<gene>
    <name evidence="1" type="ORF">EHYA_09632</name>
</gene>
<keyword evidence="1" id="KW-0347">Helicase</keyword>
<accession>A0A401Z4U8</accession>
<comment type="caution">
    <text evidence="1">The sequence shown here is derived from an EMBL/GenBank/DDBJ whole genome shotgun (WGS) entry which is preliminary data.</text>
</comment>
<reference evidence="1 2" key="1">
    <citation type="submission" date="2018-12" db="EMBL/GenBank/DDBJ databases">
        <title>Draft genome sequence of Embleya hyalina NBRC 13850T.</title>
        <authorList>
            <person name="Komaki H."/>
            <person name="Hosoyama A."/>
            <person name="Kimura A."/>
            <person name="Ichikawa N."/>
            <person name="Tamura T."/>
        </authorList>
    </citation>
    <scope>NUCLEOTIDE SEQUENCE [LARGE SCALE GENOMIC DNA]</scope>
    <source>
        <strain evidence="1 2">NBRC 13850</strain>
    </source>
</reference>
<dbReference type="GO" id="GO:0004386">
    <property type="term" value="F:helicase activity"/>
    <property type="evidence" value="ECO:0007669"/>
    <property type="project" value="UniProtKB-KW"/>
</dbReference>
<organism evidence="1 2">
    <name type="scientific">Embleya hyalina</name>
    <dbReference type="NCBI Taxonomy" id="516124"/>
    <lineage>
        <taxon>Bacteria</taxon>
        <taxon>Bacillati</taxon>
        <taxon>Actinomycetota</taxon>
        <taxon>Actinomycetes</taxon>
        <taxon>Kitasatosporales</taxon>
        <taxon>Streptomycetaceae</taxon>
        <taxon>Embleya</taxon>
    </lineage>
</organism>
<dbReference type="Proteomes" id="UP000286931">
    <property type="component" value="Unassembled WGS sequence"/>
</dbReference>
<keyword evidence="1" id="KW-0067">ATP-binding</keyword>
<evidence type="ECO:0000313" key="2">
    <source>
        <dbReference type="Proteomes" id="UP000286931"/>
    </source>
</evidence>
<dbReference type="AlphaFoldDB" id="A0A401Z4U8"/>
<dbReference type="EMBL" id="BIFH01000053">
    <property type="protein sequence ID" value="GCE01858.1"/>
    <property type="molecule type" value="Genomic_DNA"/>
</dbReference>
<dbReference type="RefSeq" id="WP_126643430.1">
    <property type="nucleotide sequence ID" value="NZ_BIFH01000053.1"/>
</dbReference>